<dbReference type="EMBL" id="VSRR010000313">
    <property type="protein sequence ID" value="MPC13875.1"/>
    <property type="molecule type" value="Genomic_DNA"/>
</dbReference>
<comment type="caution">
    <text evidence="1">The sequence shown here is derived from an EMBL/GenBank/DDBJ whole genome shotgun (WGS) entry which is preliminary data.</text>
</comment>
<sequence length="138" mass="15234">MKAAVQCEAEAVKACSACFACCPLLHCDVSVSLCGTSPVAAAPVMPCWCECCPEMKRLKAGALLTFTHYFYTQQTAKHKTVTEAQEMESLAVLEAKVSREMSSRKNNNNGVRDVFHVRLAARHWQPRALASWVRVVSE</sequence>
<proteinExistence type="predicted"/>
<reference evidence="1 2" key="1">
    <citation type="submission" date="2019-05" db="EMBL/GenBank/DDBJ databases">
        <title>Another draft genome of Portunus trituberculatus and its Hox gene families provides insights of decapod evolution.</title>
        <authorList>
            <person name="Jeong J.-H."/>
            <person name="Song I."/>
            <person name="Kim S."/>
            <person name="Choi T."/>
            <person name="Kim D."/>
            <person name="Ryu S."/>
            <person name="Kim W."/>
        </authorList>
    </citation>
    <scope>NUCLEOTIDE SEQUENCE [LARGE SCALE GENOMIC DNA]</scope>
    <source>
        <tissue evidence="1">Muscle</tissue>
    </source>
</reference>
<gene>
    <name evidence="1" type="ORF">E2C01_006623</name>
</gene>
<evidence type="ECO:0000313" key="1">
    <source>
        <dbReference type="EMBL" id="MPC13875.1"/>
    </source>
</evidence>
<evidence type="ECO:0000313" key="2">
    <source>
        <dbReference type="Proteomes" id="UP000324222"/>
    </source>
</evidence>
<dbReference type="Proteomes" id="UP000324222">
    <property type="component" value="Unassembled WGS sequence"/>
</dbReference>
<accession>A0A5B7CXU0</accession>
<dbReference type="AlphaFoldDB" id="A0A5B7CXU0"/>
<protein>
    <submittedName>
        <fullName evidence="1">Uncharacterized protein</fullName>
    </submittedName>
</protein>
<name>A0A5B7CXU0_PORTR</name>
<keyword evidence="2" id="KW-1185">Reference proteome</keyword>
<organism evidence="1 2">
    <name type="scientific">Portunus trituberculatus</name>
    <name type="common">Swimming crab</name>
    <name type="synonym">Neptunus trituberculatus</name>
    <dbReference type="NCBI Taxonomy" id="210409"/>
    <lineage>
        <taxon>Eukaryota</taxon>
        <taxon>Metazoa</taxon>
        <taxon>Ecdysozoa</taxon>
        <taxon>Arthropoda</taxon>
        <taxon>Crustacea</taxon>
        <taxon>Multicrustacea</taxon>
        <taxon>Malacostraca</taxon>
        <taxon>Eumalacostraca</taxon>
        <taxon>Eucarida</taxon>
        <taxon>Decapoda</taxon>
        <taxon>Pleocyemata</taxon>
        <taxon>Brachyura</taxon>
        <taxon>Eubrachyura</taxon>
        <taxon>Portunoidea</taxon>
        <taxon>Portunidae</taxon>
        <taxon>Portuninae</taxon>
        <taxon>Portunus</taxon>
    </lineage>
</organism>